<name>A0A8J3FU03_9PSEU</name>
<evidence type="ECO:0000259" key="2">
    <source>
        <dbReference type="PROSITE" id="PS50966"/>
    </source>
</evidence>
<evidence type="ECO:0000313" key="4">
    <source>
        <dbReference type="Proteomes" id="UP000637578"/>
    </source>
</evidence>
<sequence>MAEHGTTAWGRAWLRIAEPTTAKGIDTRLPRARSLARQDAVHNLAAVPGQVTGTVVARDREHRVDLHVPTWATEQREHVLRWIADNAATTAALLRGDAPDELADWLVAAGIDVAPTTAQVDAGCPCRERRRPCTHALAVCYVLVQHIDEEPALALTLRGLTRPEPDRRWIPLTELNPRGFFEARTAFGRGGVILGEARSARKRQQ</sequence>
<accession>A0A8J3FU03</accession>
<gene>
    <name evidence="3" type="ORF">GCM10012275_22470</name>
</gene>
<keyword evidence="4" id="KW-1185">Reference proteome</keyword>
<dbReference type="RefSeq" id="WP_189056668.1">
    <property type="nucleotide sequence ID" value="NZ_BMMK01000008.1"/>
</dbReference>
<evidence type="ECO:0000256" key="1">
    <source>
        <dbReference type="PROSITE-ProRule" id="PRU00325"/>
    </source>
</evidence>
<keyword evidence="1" id="KW-0862">Zinc</keyword>
<protein>
    <recommendedName>
        <fullName evidence="2">SWIM-type domain-containing protein</fullName>
    </recommendedName>
</protein>
<evidence type="ECO:0000313" key="3">
    <source>
        <dbReference type="EMBL" id="GGM51075.1"/>
    </source>
</evidence>
<dbReference type="InterPro" id="IPR007527">
    <property type="entry name" value="Znf_SWIM"/>
</dbReference>
<keyword evidence="1" id="KW-0863">Zinc-finger</keyword>
<comment type="caution">
    <text evidence="3">The sequence shown here is derived from an EMBL/GenBank/DDBJ whole genome shotgun (WGS) entry which is preliminary data.</text>
</comment>
<dbReference type="Proteomes" id="UP000637578">
    <property type="component" value="Unassembled WGS sequence"/>
</dbReference>
<keyword evidence="1" id="KW-0479">Metal-binding</keyword>
<dbReference type="PANTHER" id="PTHR38133:SF1">
    <property type="entry name" value="SLR1429 PROTEIN"/>
    <property type="match status" value="1"/>
</dbReference>
<organism evidence="3 4">
    <name type="scientific">Longimycelium tulufanense</name>
    <dbReference type="NCBI Taxonomy" id="907463"/>
    <lineage>
        <taxon>Bacteria</taxon>
        <taxon>Bacillati</taxon>
        <taxon>Actinomycetota</taxon>
        <taxon>Actinomycetes</taxon>
        <taxon>Pseudonocardiales</taxon>
        <taxon>Pseudonocardiaceae</taxon>
        <taxon>Longimycelium</taxon>
    </lineage>
</organism>
<dbReference type="EMBL" id="BMMK01000008">
    <property type="protein sequence ID" value="GGM51075.1"/>
    <property type="molecule type" value="Genomic_DNA"/>
</dbReference>
<dbReference type="PROSITE" id="PS50966">
    <property type="entry name" value="ZF_SWIM"/>
    <property type="match status" value="1"/>
</dbReference>
<reference evidence="3" key="2">
    <citation type="submission" date="2020-09" db="EMBL/GenBank/DDBJ databases">
        <authorList>
            <person name="Sun Q."/>
            <person name="Zhou Y."/>
        </authorList>
    </citation>
    <scope>NUCLEOTIDE SEQUENCE</scope>
    <source>
        <strain evidence="3">CGMCC 4.5737</strain>
    </source>
</reference>
<proteinExistence type="predicted"/>
<dbReference type="AlphaFoldDB" id="A0A8J3FU03"/>
<feature type="domain" description="SWIM-type" evidence="2">
    <location>
        <begin position="109"/>
        <end position="144"/>
    </location>
</feature>
<dbReference type="PANTHER" id="PTHR38133">
    <property type="entry name" value="SLR1429 PROTEIN"/>
    <property type="match status" value="1"/>
</dbReference>
<reference evidence="3" key="1">
    <citation type="journal article" date="2014" name="Int. J. Syst. Evol. Microbiol.">
        <title>Complete genome sequence of Corynebacterium casei LMG S-19264T (=DSM 44701T), isolated from a smear-ripened cheese.</title>
        <authorList>
            <consortium name="US DOE Joint Genome Institute (JGI-PGF)"/>
            <person name="Walter F."/>
            <person name="Albersmeier A."/>
            <person name="Kalinowski J."/>
            <person name="Ruckert C."/>
        </authorList>
    </citation>
    <scope>NUCLEOTIDE SEQUENCE</scope>
    <source>
        <strain evidence="3">CGMCC 4.5737</strain>
    </source>
</reference>
<dbReference type="GO" id="GO:0008270">
    <property type="term" value="F:zinc ion binding"/>
    <property type="evidence" value="ECO:0007669"/>
    <property type="project" value="UniProtKB-KW"/>
</dbReference>